<protein>
    <recommendedName>
        <fullName evidence="1">E3 UFM1-protein ligase 1-like N-terminal domain-containing protein</fullName>
    </recommendedName>
</protein>
<dbReference type="GO" id="GO:0034976">
    <property type="term" value="P:response to endoplasmic reticulum stress"/>
    <property type="evidence" value="ECO:0007669"/>
    <property type="project" value="TreeGrafter"/>
</dbReference>
<keyword evidence="3" id="KW-1185">Reference proteome</keyword>
<dbReference type="OrthoDB" id="10258297at2759"/>
<dbReference type="GO" id="GO:0032434">
    <property type="term" value="P:regulation of proteasomal ubiquitin-dependent protein catabolic process"/>
    <property type="evidence" value="ECO:0007669"/>
    <property type="project" value="TreeGrafter"/>
</dbReference>
<dbReference type="Pfam" id="PF09743">
    <property type="entry name" value="E3_UFM1_ligase"/>
    <property type="match status" value="1"/>
</dbReference>
<dbReference type="AlphaFoldDB" id="A0A3S5FDE1"/>
<dbReference type="EMBL" id="CAAALY010036306">
    <property type="protein sequence ID" value="VEL18280.1"/>
    <property type="molecule type" value="Genomic_DNA"/>
</dbReference>
<name>A0A3S5FDE1_9PLAT</name>
<dbReference type="GO" id="GO:0061666">
    <property type="term" value="F:UFM1 ligase activity"/>
    <property type="evidence" value="ECO:0007669"/>
    <property type="project" value="InterPro"/>
</dbReference>
<reference evidence="2" key="1">
    <citation type="submission" date="2018-11" db="EMBL/GenBank/DDBJ databases">
        <authorList>
            <consortium name="Pathogen Informatics"/>
        </authorList>
    </citation>
    <scope>NUCLEOTIDE SEQUENCE</scope>
</reference>
<evidence type="ECO:0000259" key="1">
    <source>
        <dbReference type="Pfam" id="PF09743"/>
    </source>
</evidence>
<dbReference type="InterPro" id="IPR056579">
    <property type="entry name" value="Ufl1_N"/>
</dbReference>
<evidence type="ECO:0000313" key="3">
    <source>
        <dbReference type="Proteomes" id="UP000784294"/>
    </source>
</evidence>
<dbReference type="PANTHER" id="PTHR31057">
    <property type="entry name" value="E3 UFM1-PROTEIN LIGASE 1"/>
    <property type="match status" value="1"/>
</dbReference>
<evidence type="ECO:0000313" key="2">
    <source>
        <dbReference type="EMBL" id="VEL18280.1"/>
    </source>
</evidence>
<sequence>MGLTGEVITYSYIIRVVREIQDVMEERGFTTLIDISRIFDLSTHLVSNIVDKHMCNVHKDSDTIYTDVYLDEFRAKIRGYCTALIGPVTVNVASAKLNLAERIFIFLLEGLIISGEVMGSLVASEGVFVPSCFVHAQDTYITKFFEQNGYVEWGFIKRLGISDPRLYLQTKFKEASHSEGIRISESQFVQIKAAIDEAISDSSWVDLNFYLPVSVNQKDSGAMMAPFIKGGDACFLQNAMYVVNNEFKKHCICKLELINMNKAEEEARSID</sequence>
<gene>
    <name evidence="2" type="ORF">PXEA_LOCUS11720</name>
</gene>
<dbReference type="Pfam" id="PF25870">
    <property type="entry name" value="WHD_UFL1_5th"/>
    <property type="match status" value="1"/>
</dbReference>
<comment type="caution">
    <text evidence="2">The sequence shown here is derived from an EMBL/GenBank/DDBJ whole genome shotgun (WGS) entry which is preliminary data.</text>
</comment>
<dbReference type="GO" id="GO:1990592">
    <property type="term" value="P:protein K69-linked ufmylation"/>
    <property type="evidence" value="ECO:0007669"/>
    <property type="project" value="TreeGrafter"/>
</dbReference>
<proteinExistence type="predicted"/>
<feature type="domain" description="E3 UFM1-protein ligase 1-like N-terminal" evidence="1">
    <location>
        <begin position="4"/>
        <end position="167"/>
    </location>
</feature>
<dbReference type="GO" id="GO:0005789">
    <property type="term" value="C:endoplasmic reticulum membrane"/>
    <property type="evidence" value="ECO:0007669"/>
    <property type="project" value="TreeGrafter"/>
</dbReference>
<accession>A0A3S5FDE1</accession>
<dbReference type="Proteomes" id="UP000784294">
    <property type="component" value="Unassembled WGS sequence"/>
</dbReference>
<dbReference type="InterPro" id="IPR018611">
    <property type="entry name" value="Ufl1"/>
</dbReference>
<dbReference type="PANTHER" id="PTHR31057:SF0">
    <property type="entry name" value="E3 UFM1-PROTEIN LIGASE 1"/>
    <property type="match status" value="1"/>
</dbReference>
<organism evidence="2 3">
    <name type="scientific">Protopolystoma xenopodis</name>
    <dbReference type="NCBI Taxonomy" id="117903"/>
    <lineage>
        <taxon>Eukaryota</taxon>
        <taxon>Metazoa</taxon>
        <taxon>Spiralia</taxon>
        <taxon>Lophotrochozoa</taxon>
        <taxon>Platyhelminthes</taxon>
        <taxon>Monogenea</taxon>
        <taxon>Polyopisthocotylea</taxon>
        <taxon>Polystomatidea</taxon>
        <taxon>Polystomatidae</taxon>
        <taxon>Protopolystoma</taxon>
    </lineage>
</organism>